<dbReference type="EMBL" id="CAEZVG010000024">
    <property type="protein sequence ID" value="CAB4622657.1"/>
    <property type="molecule type" value="Genomic_DNA"/>
</dbReference>
<dbReference type="Pfam" id="PF00696">
    <property type="entry name" value="AA_kinase"/>
    <property type="match status" value="1"/>
</dbReference>
<dbReference type="PANTHER" id="PTHR23342">
    <property type="entry name" value="N-ACETYLGLUTAMATE SYNTHASE"/>
    <property type="match status" value="1"/>
</dbReference>
<dbReference type="InterPro" id="IPR037528">
    <property type="entry name" value="ArgB"/>
</dbReference>
<evidence type="ECO:0000313" key="9">
    <source>
        <dbReference type="EMBL" id="CAB4552259.1"/>
    </source>
</evidence>
<dbReference type="InterPro" id="IPR001048">
    <property type="entry name" value="Asp/Glu/Uridylate_kinase"/>
</dbReference>
<dbReference type="NCBIfam" id="TIGR00761">
    <property type="entry name" value="argB"/>
    <property type="match status" value="1"/>
</dbReference>
<keyword evidence="6" id="KW-0067">ATP-binding</keyword>
<evidence type="ECO:0000256" key="6">
    <source>
        <dbReference type="ARBA" id="ARBA00022840"/>
    </source>
</evidence>
<gene>
    <name evidence="9" type="ORF">UFOPK1440_01227</name>
    <name evidence="10" type="ORF">UFOPK1946_00599</name>
</gene>
<dbReference type="InterPro" id="IPR001057">
    <property type="entry name" value="Glu/AcGlu_kinase"/>
</dbReference>
<protein>
    <submittedName>
        <fullName evidence="9">Unannotated protein</fullName>
    </submittedName>
</protein>
<dbReference type="GO" id="GO:0003991">
    <property type="term" value="F:acetylglutamate kinase activity"/>
    <property type="evidence" value="ECO:0007669"/>
    <property type="project" value="InterPro"/>
</dbReference>
<dbReference type="PIRSF" id="PIRSF000728">
    <property type="entry name" value="NAGK"/>
    <property type="match status" value="1"/>
</dbReference>
<evidence type="ECO:0000313" key="10">
    <source>
        <dbReference type="EMBL" id="CAB4622657.1"/>
    </source>
</evidence>
<evidence type="ECO:0000256" key="4">
    <source>
        <dbReference type="ARBA" id="ARBA00022741"/>
    </source>
</evidence>
<dbReference type="PRINTS" id="PR00474">
    <property type="entry name" value="GLU5KINASE"/>
</dbReference>
<dbReference type="InterPro" id="IPR004662">
    <property type="entry name" value="AcgluKinase_fam"/>
</dbReference>
<evidence type="ECO:0000259" key="8">
    <source>
        <dbReference type="Pfam" id="PF00696"/>
    </source>
</evidence>
<keyword evidence="4" id="KW-0547">Nucleotide-binding</keyword>
<accession>A0A6J6CPG5</accession>
<name>A0A6J6CPG5_9ZZZZ</name>
<dbReference type="GO" id="GO:0005524">
    <property type="term" value="F:ATP binding"/>
    <property type="evidence" value="ECO:0007669"/>
    <property type="project" value="UniProtKB-KW"/>
</dbReference>
<sequence>MINTETLVVKFGGHAMSDKDGVFAEKLSQAITGGLNVVVVHGGGPQINAALDAAGIASNFVGGFRYTTPEIFEIVERVLSHEVGPVIEGTLTKSGVLALSISGRHSGTIFARKQTSLVNGENADLGLVGEVQKIDTEAITVLLAKGVTPVISPIANDLDSDGGLNVNADIAAAAVAGSLMARELIIMTDVPGIYRNWPNKDSLISEITVAELEEIKGTFAGGMAPKVQACLDAIAAGAIAVRIIDGTDPEAFANALAHQGGTLVIK</sequence>
<evidence type="ECO:0000256" key="1">
    <source>
        <dbReference type="ARBA" id="ARBA00022571"/>
    </source>
</evidence>
<evidence type="ECO:0000256" key="2">
    <source>
        <dbReference type="ARBA" id="ARBA00022605"/>
    </source>
</evidence>
<evidence type="ECO:0000256" key="3">
    <source>
        <dbReference type="ARBA" id="ARBA00022679"/>
    </source>
</evidence>
<dbReference type="InterPro" id="IPR036393">
    <property type="entry name" value="AceGlu_kinase-like_sf"/>
</dbReference>
<dbReference type="AlphaFoldDB" id="A0A6J6CPG5"/>
<dbReference type="EMBL" id="CAEZSP010000113">
    <property type="protein sequence ID" value="CAB4552259.1"/>
    <property type="molecule type" value="Genomic_DNA"/>
</dbReference>
<dbReference type="GO" id="GO:0005737">
    <property type="term" value="C:cytoplasm"/>
    <property type="evidence" value="ECO:0007669"/>
    <property type="project" value="InterPro"/>
</dbReference>
<dbReference type="GO" id="GO:0006526">
    <property type="term" value="P:L-arginine biosynthetic process"/>
    <property type="evidence" value="ECO:0007669"/>
    <property type="project" value="UniProtKB-KW"/>
</dbReference>
<proteinExistence type="inferred from homology"/>
<dbReference type="PANTHER" id="PTHR23342:SF0">
    <property type="entry name" value="N-ACETYLGLUTAMATE SYNTHASE, MITOCHONDRIAL"/>
    <property type="match status" value="1"/>
</dbReference>
<evidence type="ECO:0000256" key="7">
    <source>
        <dbReference type="ARBA" id="ARBA00029440"/>
    </source>
</evidence>
<dbReference type="Gene3D" id="3.40.1160.10">
    <property type="entry name" value="Acetylglutamate kinase-like"/>
    <property type="match status" value="1"/>
</dbReference>
<evidence type="ECO:0000256" key="5">
    <source>
        <dbReference type="ARBA" id="ARBA00022777"/>
    </source>
</evidence>
<keyword evidence="3" id="KW-0808">Transferase</keyword>
<reference evidence="9" key="1">
    <citation type="submission" date="2020-05" db="EMBL/GenBank/DDBJ databases">
        <authorList>
            <person name="Chiriac C."/>
            <person name="Salcher M."/>
            <person name="Ghai R."/>
            <person name="Kavagutti S V."/>
        </authorList>
    </citation>
    <scope>NUCLEOTIDE SEQUENCE</scope>
</reference>
<dbReference type="SUPFAM" id="SSF53633">
    <property type="entry name" value="Carbamate kinase-like"/>
    <property type="match status" value="1"/>
</dbReference>
<keyword evidence="5" id="KW-0418">Kinase</keyword>
<keyword evidence="1" id="KW-0055">Arginine biosynthesis</keyword>
<organism evidence="9">
    <name type="scientific">freshwater metagenome</name>
    <dbReference type="NCBI Taxonomy" id="449393"/>
    <lineage>
        <taxon>unclassified sequences</taxon>
        <taxon>metagenomes</taxon>
        <taxon>ecological metagenomes</taxon>
    </lineage>
</organism>
<dbReference type="HAMAP" id="MF_00082">
    <property type="entry name" value="ArgB"/>
    <property type="match status" value="1"/>
</dbReference>
<comment type="pathway">
    <text evidence="7">Amino-acid biosynthesis.</text>
</comment>
<keyword evidence="2" id="KW-0028">Amino-acid biosynthesis</keyword>
<feature type="domain" description="Aspartate/glutamate/uridylate kinase" evidence="8">
    <location>
        <begin position="6"/>
        <end position="245"/>
    </location>
</feature>